<evidence type="ECO:0000259" key="12">
    <source>
        <dbReference type="SMART" id="SM00845"/>
    </source>
</evidence>
<dbReference type="SUPFAM" id="SSF55931">
    <property type="entry name" value="Glutamine synthetase/guanido kinase"/>
    <property type="match status" value="1"/>
</dbReference>
<dbReference type="HAMAP" id="MF_00121">
    <property type="entry name" value="GatB"/>
    <property type="match status" value="1"/>
</dbReference>
<evidence type="ECO:0000256" key="8">
    <source>
        <dbReference type="ARBA" id="ARBA00024799"/>
    </source>
</evidence>
<evidence type="ECO:0000256" key="2">
    <source>
        <dbReference type="ARBA" id="ARBA00011123"/>
    </source>
</evidence>
<dbReference type="SUPFAM" id="SSF89095">
    <property type="entry name" value="GatB/YqeY motif"/>
    <property type="match status" value="1"/>
</dbReference>
<feature type="domain" description="Asn/Gln amidotransferase" evidence="12">
    <location>
        <begin position="333"/>
        <end position="482"/>
    </location>
</feature>
<dbReference type="FunFam" id="1.10.10.410:FF:000001">
    <property type="entry name" value="Aspartyl/glutamyl-tRNA(Asn/Gln) amidotransferase subunit B"/>
    <property type="match status" value="1"/>
</dbReference>
<dbReference type="NCBIfam" id="NF004014">
    <property type="entry name" value="PRK05477.1-4"/>
    <property type="match status" value="1"/>
</dbReference>
<proteinExistence type="inferred from homology"/>
<keyword evidence="4 11" id="KW-0436">Ligase</keyword>
<evidence type="ECO:0000256" key="1">
    <source>
        <dbReference type="ARBA" id="ARBA00005306"/>
    </source>
</evidence>
<dbReference type="Proteomes" id="UP000001227">
    <property type="component" value="Chromosome"/>
</dbReference>
<dbReference type="InterPro" id="IPR017959">
    <property type="entry name" value="Asn/Gln-tRNA_amidoTrfase_suB/E"/>
</dbReference>
<evidence type="ECO:0000256" key="9">
    <source>
        <dbReference type="ARBA" id="ARBA00047380"/>
    </source>
</evidence>
<dbReference type="GO" id="GO:0005524">
    <property type="term" value="F:ATP binding"/>
    <property type="evidence" value="ECO:0007669"/>
    <property type="project" value="UniProtKB-KW"/>
</dbReference>
<dbReference type="Pfam" id="PF02637">
    <property type="entry name" value="GatB_Yqey"/>
    <property type="match status" value="1"/>
</dbReference>
<accession>B3ERX6</accession>
<evidence type="ECO:0000313" key="13">
    <source>
        <dbReference type="EMBL" id="ACE05978.1"/>
    </source>
</evidence>
<dbReference type="InterPro" id="IPR023168">
    <property type="entry name" value="GatB_Yqey_C_2"/>
</dbReference>
<dbReference type="EMBL" id="CP001102">
    <property type="protein sequence ID" value="ACE05978.1"/>
    <property type="molecule type" value="Genomic_DNA"/>
</dbReference>
<reference evidence="13 14" key="1">
    <citation type="journal article" date="2010" name="J. Bacteriol.">
        <title>The genome of the amoeba symbiont 'Candidatus Amoebophilus asiaticus' reveals common mechanisms for host cell interaction among amoeba-associated bacteria.</title>
        <authorList>
            <person name="Schmitz-Esser S."/>
            <person name="Tischler P."/>
            <person name="Arnold R."/>
            <person name="Montanaro J."/>
            <person name="Wagner M."/>
            <person name="Rattei T."/>
            <person name="Horn M."/>
        </authorList>
    </citation>
    <scope>NUCLEOTIDE SEQUENCE [LARGE SCALE GENOMIC DNA]</scope>
    <source>
        <strain evidence="13 14">5a2</strain>
    </source>
</reference>
<dbReference type="RefSeq" id="WP_012472745.1">
    <property type="nucleotide sequence ID" value="NC_010830.1"/>
</dbReference>
<evidence type="ECO:0000313" key="14">
    <source>
        <dbReference type="Proteomes" id="UP000001227"/>
    </source>
</evidence>
<organism evidence="13 14">
    <name type="scientific">Amoebophilus asiaticus (strain 5a2)</name>
    <dbReference type="NCBI Taxonomy" id="452471"/>
    <lineage>
        <taxon>Bacteria</taxon>
        <taxon>Pseudomonadati</taxon>
        <taxon>Bacteroidota</taxon>
        <taxon>Cytophagia</taxon>
        <taxon>Cytophagales</taxon>
        <taxon>Amoebophilaceae</taxon>
        <taxon>Candidatus Amoebophilus</taxon>
    </lineage>
</organism>
<keyword evidence="5 11" id="KW-0547">Nucleotide-binding</keyword>
<dbReference type="NCBIfam" id="NF004012">
    <property type="entry name" value="PRK05477.1-2"/>
    <property type="match status" value="1"/>
</dbReference>
<evidence type="ECO:0000256" key="7">
    <source>
        <dbReference type="ARBA" id="ARBA00022917"/>
    </source>
</evidence>
<comment type="function">
    <text evidence="8 11">Allows the formation of correctly charged Asn-tRNA(Asn) or Gln-tRNA(Gln) through the transamidation of misacylated Asp-tRNA(Asn) or Glu-tRNA(Gln) in organisms which lack either or both of asparaginyl-tRNA or glutaminyl-tRNA synthetases. The reaction takes place in the presence of glutamine and ATP through an activated phospho-Asp-tRNA(Asn) or phospho-Glu-tRNA(Gln).</text>
</comment>
<evidence type="ECO:0000256" key="5">
    <source>
        <dbReference type="ARBA" id="ARBA00022741"/>
    </source>
</evidence>
<keyword evidence="14" id="KW-1185">Reference proteome</keyword>
<comment type="subunit">
    <text evidence="2 11">Heterotrimer of A, B and C subunits.</text>
</comment>
<dbReference type="AlphaFoldDB" id="B3ERX6"/>
<dbReference type="InterPro" id="IPR017958">
    <property type="entry name" value="Gln-tRNA_amidoTrfase_suB_CS"/>
</dbReference>
<dbReference type="GO" id="GO:0050566">
    <property type="term" value="F:asparaginyl-tRNA synthase (glutamine-hydrolyzing) activity"/>
    <property type="evidence" value="ECO:0007669"/>
    <property type="project" value="RHEA"/>
</dbReference>
<dbReference type="eggNOG" id="COG0064">
    <property type="taxonomic scope" value="Bacteria"/>
</dbReference>
<keyword evidence="7 11" id="KW-0648">Protein biosynthesis</keyword>
<comment type="catalytic activity">
    <reaction evidence="10 11">
        <text>L-glutamyl-tRNA(Gln) + L-glutamine + ATP + H2O = L-glutaminyl-tRNA(Gln) + L-glutamate + ADP + phosphate + H(+)</text>
        <dbReference type="Rhea" id="RHEA:17521"/>
        <dbReference type="Rhea" id="RHEA-COMP:9681"/>
        <dbReference type="Rhea" id="RHEA-COMP:9684"/>
        <dbReference type="ChEBI" id="CHEBI:15377"/>
        <dbReference type="ChEBI" id="CHEBI:15378"/>
        <dbReference type="ChEBI" id="CHEBI:29985"/>
        <dbReference type="ChEBI" id="CHEBI:30616"/>
        <dbReference type="ChEBI" id="CHEBI:43474"/>
        <dbReference type="ChEBI" id="CHEBI:58359"/>
        <dbReference type="ChEBI" id="CHEBI:78520"/>
        <dbReference type="ChEBI" id="CHEBI:78521"/>
        <dbReference type="ChEBI" id="CHEBI:456216"/>
    </reaction>
</comment>
<dbReference type="GO" id="GO:0050567">
    <property type="term" value="F:glutaminyl-tRNA synthase (glutamine-hydrolyzing) activity"/>
    <property type="evidence" value="ECO:0007669"/>
    <property type="project" value="UniProtKB-UniRule"/>
</dbReference>
<dbReference type="InterPro" id="IPR018027">
    <property type="entry name" value="Asn/Gln_amidotransferase"/>
</dbReference>
<protein>
    <recommendedName>
        <fullName evidence="3 11">Aspartyl/glutamyl-tRNA(Asn/Gln) amidotransferase subunit B</fullName>
        <shortName evidence="11">Asp/Glu-ADT subunit B</shortName>
        <ecNumber evidence="11">6.3.5.-</ecNumber>
    </recommendedName>
</protein>
<dbReference type="InterPro" id="IPR003789">
    <property type="entry name" value="Asn/Gln_tRNA_amidoTrase-B-like"/>
</dbReference>
<evidence type="ECO:0000256" key="11">
    <source>
        <dbReference type="HAMAP-Rule" id="MF_00121"/>
    </source>
</evidence>
<dbReference type="SMART" id="SM00845">
    <property type="entry name" value="GatB_Yqey"/>
    <property type="match status" value="1"/>
</dbReference>
<sequence>MKSADKGNYIPVIGLEVHAQLSLKSKIFSPEPAAYGALPNTLVSTISLAHPGTLPTINKRAIEYAIKLGLACKSTITRTNYFARKNYFYPDLPKGYQITQDTTPICQGGYITITTPESEERNIELQRIHLEEDAGKSIHDMADDTLLDFNRAGVALLEIVTCPDIKNSEEAYAFLTELRRLVRYLEVCDGNMEEGSLRCDANISVMPAHSTTFGQRVEVKNMNSIKNVQLAIEHEIERQIQVLEAGEKVIAETKFYDAASGKTISQRTKESALDYRYFIEPDLPPLIVTEEWIAQVKQEMPLLPREYRAKFIGDYQISAYAASVLTESKDLALFFESLCQLTNHYTAAANWLMGPVKAYLNELNLPLQEFPLNAPTLAALIELVEKGEASFSVASQQLFPALLAEPNRTPFELAQELNLLQEKDTDALLTLVEDVIQAYPDKVLAYRNGKKGILGMLMGEIMQKSQGKAAPNIVSNLLRERLES</sequence>
<dbReference type="STRING" id="452471.Aasi_0577"/>
<dbReference type="HOGENOM" id="CLU_019240_0_0_10"/>
<dbReference type="InterPro" id="IPR006075">
    <property type="entry name" value="Asn/Gln-tRNA_Trfase_suB/E_cat"/>
</dbReference>
<keyword evidence="6 11" id="KW-0067">ATP-binding</keyword>
<dbReference type="NCBIfam" id="TIGR00133">
    <property type="entry name" value="gatB"/>
    <property type="match status" value="1"/>
</dbReference>
<dbReference type="GO" id="GO:0006412">
    <property type="term" value="P:translation"/>
    <property type="evidence" value="ECO:0007669"/>
    <property type="project" value="UniProtKB-UniRule"/>
</dbReference>
<gene>
    <name evidence="11" type="primary">gatB</name>
    <name evidence="13" type="ordered locus">Aasi_0577</name>
</gene>
<comment type="catalytic activity">
    <reaction evidence="9 11">
        <text>L-aspartyl-tRNA(Asn) + L-glutamine + ATP + H2O = L-asparaginyl-tRNA(Asn) + L-glutamate + ADP + phosphate + 2 H(+)</text>
        <dbReference type="Rhea" id="RHEA:14513"/>
        <dbReference type="Rhea" id="RHEA-COMP:9674"/>
        <dbReference type="Rhea" id="RHEA-COMP:9677"/>
        <dbReference type="ChEBI" id="CHEBI:15377"/>
        <dbReference type="ChEBI" id="CHEBI:15378"/>
        <dbReference type="ChEBI" id="CHEBI:29985"/>
        <dbReference type="ChEBI" id="CHEBI:30616"/>
        <dbReference type="ChEBI" id="CHEBI:43474"/>
        <dbReference type="ChEBI" id="CHEBI:58359"/>
        <dbReference type="ChEBI" id="CHEBI:78515"/>
        <dbReference type="ChEBI" id="CHEBI:78516"/>
        <dbReference type="ChEBI" id="CHEBI:456216"/>
    </reaction>
</comment>
<evidence type="ECO:0000256" key="10">
    <source>
        <dbReference type="ARBA" id="ARBA00047913"/>
    </source>
</evidence>
<evidence type="ECO:0000256" key="3">
    <source>
        <dbReference type="ARBA" id="ARBA00016923"/>
    </source>
</evidence>
<dbReference type="Pfam" id="PF02934">
    <property type="entry name" value="GatB_N"/>
    <property type="match status" value="1"/>
</dbReference>
<dbReference type="InterPro" id="IPR014746">
    <property type="entry name" value="Gln_synth/guanido_kin_cat_dom"/>
</dbReference>
<dbReference type="PROSITE" id="PS01234">
    <property type="entry name" value="GATB"/>
    <property type="match status" value="1"/>
</dbReference>
<dbReference type="EC" id="6.3.5.-" evidence="11"/>
<dbReference type="KEGG" id="aas:Aasi_0577"/>
<dbReference type="Gene3D" id="1.10.10.410">
    <property type="match status" value="1"/>
</dbReference>
<name>B3ERX6_AMOA5</name>
<dbReference type="PANTHER" id="PTHR11659">
    <property type="entry name" value="GLUTAMYL-TRNA GLN AMIDOTRANSFERASE SUBUNIT B MITOCHONDRIAL AND PROKARYOTIC PET112-RELATED"/>
    <property type="match status" value="1"/>
</dbReference>
<evidence type="ECO:0000256" key="6">
    <source>
        <dbReference type="ARBA" id="ARBA00022840"/>
    </source>
</evidence>
<dbReference type="OrthoDB" id="9804078at2"/>
<dbReference type="InterPro" id="IPR004413">
    <property type="entry name" value="GatB"/>
</dbReference>
<evidence type="ECO:0000256" key="4">
    <source>
        <dbReference type="ARBA" id="ARBA00022598"/>
    </source>
</evidence>
<comment type="similarity">
    <text evidence="1 11">Belongs to the GatB/GatE family. GatB subfamily.</text>
</comment>